<comment type="pathway">
    <text evidence="8">Quinol/quinone metabolism; menaquinone biosynthesis; menaquinol from 1,4-dihydroxy-2-naphthoate: step 1/2.</text>
</comment>
<keyword evidence="6 8" id="KW-1133">Transmembrane helix</keyword>
<proteinExistence type="inferred from homology"/>
<keyword evidence="3 8" id="KW-1003">Cell membrane</keyword>
<dbReference type="HAMAP" id="MF_01937">
    <property type="entry name" value="MenA_1"/>
    <property type="match status" value="1"/>
</dbReference>
<evidence type="ECO:0000256" key="3">
    <source>
        <dbReference type="ARBA" id="ARBA00022475"/>
    </source>
</evidence>
<dbReference type="Proteomes" id="UP000274762">
    <property type="component" value="Unassembled WGS sequence"/>
</dbReference>
<evidence type="ECO:0000256" key="8">
    <source>
        <dbReference type="HAMAP-Rule" id="MF_01937"/>
    </source>
</evidence>
<dbReference type="Gene3D" id="1.10.357.140">
    <property type="entry name" value="UbiA prenyltransferase"/>
    <property type="match status" value="1"/>
</dbReference>
<name>A0A495JZ25_WILMA</name>
<gene>
    <name evidence="8" type="primary">menA</name>
    <name evidence="10" type="ORF">DFJ75_0952</name>
</gene>
<dbReference type="InterPro" id="IPR026046">
    <property type="entry name" value="UBIAD1"/>
</dbReference>
<keyword evidence="7 8" id="KW-0472">Membrane</keyword>
<feature type="transmembrane region" description="Helical" evidence="8">
    <location>
        <begin position="146"/>
        <end position="163"/>
    </location>
</feature>
<evidence type="ECO:0000256" key="5">
    <source>
        <dbReference type="ARBA" id="ARBA00022692"/>
    </source>
</evidence>
<dbReference type="PANTHER" id="PTHR13929">
    <property type="entry name" value="1,4-DIHYDROXY-2-NAPHTHOATE OCTAPRENYLTRANSFERASE"/>
    <property type="match status" value="1"/>
</dbReference>
<evidence type="ECO:0000256" key="1">
    <source>
        <dbReference type="ARBA" id="ARBA00004141"/>
    </source>
</evidence>
<organism evidence="10 11">
    <name type="scientific">Williamsia marianensis</name>
    <dbReference type="NCBI Taxonomy" id="85044"/>
    <lineage>
        <taxon>Bacteria</taxon>
        <taxon>Bacillati</taxon>
        <taxon>Actinomycetota</taxon>
        <taxon>Actinomycetes</taxon>
        <taxon>Mycobacteriales</taxon>
        <taxon>Nocardiaceae</taxon>
        <taxon>Williamsia</taxon>
    </lineage>
</organism>
<evidence type="ECO:0000256" key="4">
    <source>
        <dbReference type="ARBA" id="ARBA00022679"/>
    </source>
</evidence>
<dbReference type="InterPro" id="IPR044878">
    <property type="entry name" value="UbiA_sf"/>
</dbReference>
<feature type="transmembrane region" description="Helical" evidence="8">
    <location>
        <begin position="175"/>
        <end position="196"/>
    </location>
</feature>
<dbReference type="InterPro" id="IPR004657">
    <property type="entry name" value="MenA"/>
</dbReference>
<dbReference type="AlphaFoldDB" id="A0A495JZ25"/>
<dbReference type="InterPro" id="IPR000537">
    <property type="entry name" value="UbiA_prenyltransferase"/>
</dbReference>
<evidence type="ECO:0000256" key="7">
    <source>
        <dbReference type="ARBA" id="ARBA00023136"/>
    </source>
</evidence>
<feature type="transmembrane region" description="Helical" evidence="8">
    <location>
        <begin position="249"/>
        <end position="277"/>
    </location>
</feature>
<evidence type="ECO:0000313" key="11">
    <source>
        <dbReference type="Proteomes" id="UP000274762"/>
    </source>
</evidence>
<evidence type="ECO:0000256" key="9">
    <source>
        <dbReference type="NCBIfam" id="TIGR00751"/>
    </source>
</evidence>
<keyword evidence="4 8" id="KW-0808">Transferase</keyword>
<feature type="transmembrane region" description="Helical" evidence="8">
    <location>
        <begin position="202"/>
        <end position="221"/>
    </location>
</feature>
<comment type="similarity">
    <text evidence="8">Belongs to the MenA family. Type 1 subfamily.</text>
</comment>
<dbReference type="EMBL" id="RBKV01000001">
    <property type="protein sequence ID" value="RKR94161.1"/>
    <property type="molecule type" value="Genomic_DNA"/>
</dbReference>
<feature type="transmembrane region" description="Helical" evidence="8">
    <location>
        <begin position="297"/>
        <end position="322"/>
    </location>
</feature>
<dbReference type="GO" id="GO:0042371">
    <property type="term" value="P:vitamin K biosynthetic process"/>
    <property type="evidence" value="ECO:0007669"/>
    <property type="project" value="TreeGrafter"/>
</dbReference>
<evidence type="ECO:0000256" key="6">
    <source>
        <dbReference type="ARBA" id="ARBA00022989"/>
    </source>
</evidence>
<dbReference type="GO" id="GO:0009234">
    <property type="term" value="P:menaquinone biosynthetic process"/>
    <property type="evidence" value="ECO:0007669"/>
    <property type="project" value="UniProtKB-UniRule"/>
</dbReference>
<dbReference type="Pfam" id="PF01040">
    <property type="entry name" value="UbiA"/>
    <property type="match status" value="1"/>
</dbReference>
<keyword evidence="2 8" id="KW-0474">Menaquinone biosynthesis</keyword>
<dbReference type="EC" id="2.5.1.74" evidence="8 9"/>
<evidence type="ECO:0000313" key="10">
    <source>
        <dbReference type="EMBL" id="RKR94161.1"/>
    </source>
</evidence>
<dbReference type="PIRSF" id="PIRSF005355">
    <property type="entry name" value="UBIAD1"/>
    <property type="match status" value="1"/>
</dbReference>
<dbReference type="GO" id="GO:0005886">
    <property type="term" value="C:plasma membrane"/>
    <property type="evidence" value="ECO:0007669"/>
    <property type="project" value="UniProtKB-SubCell"/>
</dbReference>
<comment type="subcellular location">
    <subcellularLocation>
        <location evidence="8">Cell membrane</location>
        <topology evidence="8">Multi-pass membrane protein</topology>
    </subcellularLocation>
    <subcellularLocation>
        <location evidence="1">Membrane</location>
        <topology evidence="1">Multi-pass membrane protein</topology>
    </subcellularLocation>
</comment>
<dbReference type="NCBIfam" id="TIGR00751">
    <property type="entry name" value="menA"/>
    <property type="match status" value="1"/>
</dbReference>
<feature type="transmembrane region" description="Helical" evidence="8">
    <location>
        <begin position="70"/>
        <end position="92"/>
    </location>
</feature>
<comment type="function">
    <text evidence="8">Conversion of 1,4-dihydroxy-2-naphthoate (DHNA) to demethylmenaquinone (DMK).</text>
</comment>
<reference evidence="10 11" key="1">
    <citation type="submission" date="2018-10" db="EMBL/GenBank/DDBJ databases">
        <title>Sequencing the genomes of 1000 actinobacteria strains.</title>
        <authorList>
            <person name="Klenk H.-P."/>
        </authorList>
    </citation>
    <scope>NUCLEOTIDE SEQUENCE [LARGE SCALE GENOMIC DNA]</scope>
    <source>
        <strain evidence="10 11">DSM 44343</strain>
    </source>
</reference>
<dbReference type="PANTHER" id="PTHR13929:SF0">
    <property type="entry name" value="UBIA PRENYLTRANSFERASE DOMAIN-CONTAINING PROTEIN 1"/>
    <property type="match status" value="1"/>
</dbReference>
<comment type="catalytic activity">
    <reaction evidence="8">
        <text>an all-trans-polyprenyl diphosphate + 1,4-dihydroxy-2-naphthoate + H(+) = a 2-demethylmenaquinol + CO2 + diphosphate</text>
        <dbReference type="Rhea" id="RHEA:26478"/>
        <dbReference type="Rhea" id="RHEA-COMP:9563"/>
        <dbReference type="Rhea" id="RHEA-COMP:9564"/>
        <dbReference type="ChEBI" id="CHEBI:11173"/>
        <dbReference type="ChEBI" id="CHEBI:15378"/>
        <dbReference type="ChEBI" id="CHEBI:16526"/>
        <dbReference type="ChEBI" id="CHEBI:33019"/>
        <dbReference type="ChEBI" id="CHEBI:55437"/>
        <dbReference type="ChEBI" id="CHEBI:58914"/>
        <dbReference type="EC" id="2.5.1.74"/>
    </reaction>
</comment>
<protein>
    <recommendedName>
        <fullName evidence="8 9">1,4-dihydroxy-2-naphthoate octaprenyltransferase</fullName>
        <shortName evidence="8">DHNA-octaprenyltransferase</shortName>
        <ecNumber evidence="8 9">2.5.1.74</ecNumber>
    </recommendedName>
</protein>
<dbReference type="CDD" id="cd13962">
    <property type="entry name" value="PT_UbiA_UBIAD1"/>
    <property type="match status" value="1"/>
</dbReference>
<comment type="caution">
    <text evidence="10">The sequence shown here is derived from an EMBL/GenBank/DDBJ whole genome shotgun (WGS) entry which is preliminary data.</text>
</comment>
<dbReference type="NCBIfam" id="NF004751">
    <property type="entry name" value="PRK06080.1-3"/>
    <property type="match status" value="1"/>
</dbReference>
<sequence length="323" mass="33126">MMNRSTANLQVGVASYTLVGPADTGVEPVRKDALMATAAQWFEGARPRTFPNAIAPVIAGTGAAGWLDQIIWWKAALALVVSVALIIGVNFANDYSDGIRGTDDDRVGPMRLVGSKAASPKSVKTAAIAAFALAGVAGLALALASAWWLVLIGLACIAAAWYYTGGRNPYGYSGFGEVAVFVFFGLVAVLGTQFVQAESVDWVGLLCAIAVGCYSSGVLVANNLRDIPTDTVSGKNTLAVRLGDKRTRVFHTVLVVIPSVISLVLIAATPWALLGLVAAPLAVKANAPVRAGAGGPALIPALALTGLAMLLWSIGTAAGLLIG</sequence>
<accession>A0A495JZ25</accession>
<dbReference type="UniPathway" id="UPA00079">
    <property type="reaction ID" value="UER00168"/>
</dbReference>
<dbReference type="GO" id="GO:0046428">
    <property type="term" value="F:1,4-dihydroxy-2-naphthoate polyprenyltransferase activity"/>
    <property type="evidence" value="ECO:0007669"/>
    <property type="project" value="UniProtKB-UniRule"/>
</dbReference>
<evidence type="ECO:0000256" key="2">
    <source>
        <dbReference type="ARBA" id="ARBA00022428"/>
    </source>
</evidence>
<keyword evidence="5 8" id="KW-0812">Transmembrane</keyword>